<accession>A0A073JDX0</accession>
<feature type="domain" description="Glutamine amidotransferase" evidence="1">
    <location>
        <begin position="59"/>
        <end position="190"/>
    </location>
</feature>
<protein>
    <recommendedName>
        <fullName evidence="1">Glutamine amidotransferase domain-containing protein</fullName>
    </recommendedName>
</protein>
<dbReference type="EMBL" id="JAMD01000004">
    <property type="protein sequence ID" value="KEJ95932.1"/>
    <property type="molecule type" value="Genomic_DNA"/>
</dbReference>
<evidence type="ECO:0000259" key="1">
    <source>
        <dbReference type="Pfam" id="PF00117"/>
    </source>
</evidence>
<dbReference type="GO" id="GO:0005829">
    <property type="term" value="C:cytosol"/>
    <property type="evidence" value="ECO:0007669"/>
    <property type="project" value="TreeGrafter"/>
</dbReference>
<proteinExistence type="predicted"/>
<dbReference type="InterPro" id="IPR044992">
    <property type="entry name" value="ChyE-like"/>
</dbReference>
<comment type="caution">
    <text evidence="2">The sequence shown here is derived from an EMBL/GenBank/DDBJ whole genome shotgun (WGS) entry which is preliminary data.</text>
</comment>
<reference evidence="2 3" key="1">
    <citation type="submission" date="2014-01" db="EMBL/GenBank/DDBJ databases">
        <title>Sulfitobacter sp. H3 (MCCC 1A00686) Genome Sequencing.</title>
        <authorList>
            <person name="Lai Q."/>
            <person name="Hong Z."/>
        </authorList>
    </citation>
    <scope>NUCLEOTIDE SEQUENCE [LARGE SCALE GENOMIC DNA]</scope>
    <source>
        <strain evidence="2 3">H3</strain>
    </source>
</reference>
<keyword evidence="3" id="KW-1185">Reference proteome</keyword>
<dbReference type="InterPro" id="IPR017926">
    <property type="entry name" value="GATASE"/>
</dbReference>
<dbReference type="GeneID" id="68871258"/>
<dbReference type="InterPro" id="IPR029062">
    <property type="entry name" value="Class_I_gatase-like"/>
</dbReference>
<dbReference type="AlphaFoldDB" id="A0A073JDX0"/>
<dbReference type="PANTHER" id="PTHR42695:SF5">
    <property type="entry name" value="GLUTAMINE AMIDOTRANSFERASE YLR126C-RELATED"/>
    <property type="match status" value="1"/>
</dbReference>
<dbReference type="Pfam" id="PF00117">
    <property type="entry name" value="GATase"/>
    <property type="match status" value="1"/>
</dbReference>
<dbReference type="OrthoDB" id="7365442at2"/>
<name>A0A073JDX0_9RHOB</name>
<dbReference type="RefSeq" id="WP_051694178.1">
    <property type="nucleotide sequence ID" value="NZ_CP054599.1"/>
</dbReference>
<evidence type="ECO:0000313" key="2">
    <source>
        <dbReference type="EMBL" id="KEJ95932.1"/>
    </source>
</evidence>
<dbReference type="Proteomes" id="UP000027746">
    <property type="component" value="Unassembled WGS sequence"/>
</dbReference>
<sequence length="237" mass="26257">MKRLKLGILQVNHDRSIEVGDAFPDDAHRFRDLFDAQEQRFDYRVYMTVGGEVPQDVDEQDAYLITGSPESILHELAFLDPLYDFIRRADAAAKPLLGVCFGHQAIAVALGGTVEQSDWNIGVETHTFLEHFDWMQPAQEDVNLHSFHHDTVTVLPEGCRRIAESPGCVNAGFAKGDHIITTQGHPEFTDRFMAGILEATKHVLSATEVEVAEARAGMSSDGDVFAAWATRFFGGTP</sequence>
<dbReference type="Gene3D" id="3.40.50.880">
    <property type="match status" value="1"/>
</dbReference>
<dbReference type="CDD" id="cd01741">
    <property type="entry name" value="GATase1_1"/>
    <property type="match status" value="1"/>
</dbReference>
<dbReference type="PANTHER" id="PTHR42695">
    <property type="entry name" value="GLUTAMINE AMIDOTRANSFERASE YLR126C-RELATED"/>
    <property type="match status" value="1"/>
</dbReference>
<dbReference type="PROSITE" id="PS51273">
    <property type="entry name" value="GATASE_TYPE_1"/>
    <property type="match status" value="1"/>
</dbReference>
<organism evidence="2 3">
    <name type="scientific">Pseudosulfitobacter pseudonitzschiae</name>
    <dbReference type="NCBI Taxonomy" id="1402135"/>
    <lineage>
        <taxon>Bacteria</taxon>
        <taxon>Pseudomonadati</taxon>
        <taxon>Pseudomonadota</taxon>
        <taxon>Alphaproteobacteria</taxon>
        <taxon>Rhodobacterales</taxon>
        <taxon>Roseobacteraceae</taxon>
        <taxon>Pseudosulfitobacter</taxon>
    </lineage>
</organism>
<evidence type="ECO:0000313" key="3">
    <source>
        <dbReference type="Proteomes" id="UP000027746"/>
    </source>
</evidence>
<gene>
    <name evidence="2" type="ORF">SUH3_16835</name>
</gene>
<dbReference type="SUPFAM" id="SSF52317">
    <property type="entry name" value="Class I glutamine amidotransferase-like"/>
    <property type="match status" value="1"/>
</dbReference>